<accession>A0A3Q3MYE2</accession>
<reference evidence="2" key="2">
    <citation type="submission" date="2025-09" db="UniProtKB">
        <authorList>
            <consortium name="Ensembl"/>
        </authorList>
    </citation>
    <scope>IDENTIFICATION</scope>
</reference>
<feature type="compositionally biased region" description="Polar residues" evidence="1">
    <location>
        <begin position="171"/>
        <end position="181"/>
    </location>
</feature>
<reference evidence="2" key="1">
    <citation type="submission" date="2025-08" db="UniProtKB">
        <authorList>
            <consortium name="Ensembl"/>
        </authorList>
    </citation>
    <scope>IDENTIFICATION</scope>
</reference>
<dbReference type="STRING" id="56723.ENSLBEP00000026370"/>
<feature type="region of interest" description="Disordered" evidence="1">
    <location>
        <begin position="171"/>
        <end position="199"/>
    </location>
</feature>
<dbReference type="Ensembl" id="ENSLBET00000027667.1">
    <property type="protein sequence ID" value="ENSLBEP00000026370.1"/>
    <property type="gene ID" value="ENSLBEG00000020084.1"/>
</dbReference>
<proteinExistence type="predicted"/>
<evidence type="ECO:0000313" key="3">
    <source>
        <dbReference type="Proteomes" id="UP000261660"/>
    </source>
</evidence>
<protein>
    <submittedName>
        <fullName evidence="2">Uncharacterized protein</fullName>
    </submittedName>
</protein>
<dbReference type="Proteomes" id="UP000261660">
    <property type="component" value="Unplaced"/>
</dbReference>
<organism evidence="2 3">
    <name type="scientific">Labrus bergylta</name>
    <name type="common">ballan wrasse</name>
    <dbReference type="NCBI Taxonomy" id="56723"/>
    <lineage>
        <taxon>Eukaryota</taxon>
        <taxon>Metazoa</taxon>
        <taxon>Chordata</taxon>
        <taxon>Craniata</taxon>
        <taxon>Vertebrata</taxon>
        <taxon>Euteleostomi</taxon>
        <taxon>Actinopterygii</taxon>
        <taxon>Neopterygii</taxon>
        <taxon>Teleostei</taxon>
        <taxon>Neoteleostei</taxon>
        <taxon>Acanthomorphata</taxon>
        <taxon>Eupercaria</taxon>
        <taxon>Labriformes</taxon>
        <taxon>Labridae</taxon>
        <taxon>Labrus</taxon>
    </lineage>
</organism>
<name>A0A3Q3MYE2_9LABR</name>
<evidence type="ECO:0000256" key="1">
    <source>
        <dbReference type="SAM" id="MobiDB-lite"/>
    </source>
</evidence>
<dbReference type="GeneTree" id="ENSGT01030000236063"/>
<dbReference type="InParanoid" id="A0A3Q3MYE2"/>
<keyword evidence="3" id="KW-1185">Reference proteome</keyword>
<sequence length="360" mass="40614">MLGSQRTHTRALMTTEYQERYRPPHCYKAMVTTTTAVGAKQTASTVEDYKTVYQSEQSAHHISIVHFRSKTTNTLYVMFQIHFHCSCFPDDFRVWKVTKRQPFKLSDSLKVNQGLSVTSTAPKEGSFEKGPVCVAADSKPDREMAKSQPFERMTSYRCDYVAHSAQAKIQSLKPANQTHSDLLSEAAAKKTSPSSDREEFLSTTHADYKGHQCPRTKSILPTLQNFEKSKEPLETTTTMREDFKAWNKARIFPTFNKIKQNAPQKSTASVCSCEPAHICKNDQKPLSPQSKPWRLECVTPTIPSPRKLQLLLTMDFLPAVNASPTGMKNPGGSGGMVSRKTQVFLEIRWISGNRLQKKMP</sequence>
<evidence type="ECO:0000313" key="2">
    <source>
        <dbReference type="Ensembl" id="ENSLBEP00000026370.1"/>
    </source>
</evidence>
<dbReference type="AlphaFoldDB" id="A0A3Q3MYE2"/>